<dbReference type="EMBL" id="JQSG02000006">
    <property type="protein sequence ID" value="OBS08553.1"/>
    <property type="molecule type" value="Genomic_DNA"/>
</dbReference>
<comment type="caution">
    <text evidence="1">The sequence shown here is derived from an EMBL/GenBank/DDBJ whole genome shotgun (WGS) entry which is preliminary data.</text>
</comment>
<dbReference type="OrthoDB" id="5793658at2"/>
<evidence type="ECO:0008006" key="3">
    <source>
        <dbReference type="Google" id="ProtNLM"/>
    </source>
</evidence>
<sequence length="256" mass="27709">MNDPIILIGIGEIGGVLARGCLRAGHPVYPITREMDLTREARHTPEPALVVIAVGEQALHPVLDALPPPWRERCLLLQNELLPADWERHDLHNPTVMSVWFEKKPGQDVKQIVASPVYGPHAELLRTALGAVGIESTALADADALLRELVRKNLYILSTNLCGLEVGGDVAALAKDHAPLLASVADEVLDLQQALTGRTFDRPTLIASMHIAFEGDPAHRCQGRSAAARLQRALAQADRAGLAVPTLRTLGARHLR</sequence>
<dbReference type="Gene3D" id="3.40.50.720">
    <property type="entry name" value="NAD(P)-binding Rossmann-like Domain"/>
    <property type="match status" value="1"/>
</dbReference>
<keyword evidence="2" id="KW-1185">Reference proteome</keyword>
<reference evidence="1 2" key="1">
    <citation type="journal article" date="2014" name="Genome Announc.">
        <title>Draft Genome Sequence of the Iron-Oxidizing, Acidophilic, and Halotolerant 'Thiobacillus prosperus' Type Strain DSM 5130.</title>
        <authorList>
            <person name="Ossandon F.J."/>
            <person name="Cardenas J.P."/>
            <person name="Corbett M."/>
            <person name="Quatrini R."/>
            <person name="Holmes D.S."/>
            <person name="Watkin E."/>
        </authorList>
    </citation>
    <scope>NUCLEOTIDE SEQUENCE [LARGE SCALE GENOMIC DNA]</scope>
    <source>
        <strain evidence="1 2">DSM 5130</strain>
    </source>
</reference>
<dbReference type="AlphaFoldDB" id="A0A1A6C1X0"/>
<dbReference type="SUPFAM" id="SSF51735">
    <property type="entry name" value="NAD(P)-binding Rossmann-fold domains"/>
    <property type="match status" value="1"/>
</dbReference>
<dbReference type="InterPro" id="IPR036291">
    <property type="entry name" value="NAD(P)-bd_dom_sf"/>
</dbReference>
<dbReference type="Proteomes" id="UP000029273">
    <property type="component" value="Unassembled WGS sequence"/>
</dbReference>
<gene>
    <name evidence="1" type="ORF">Thpro_022803</name>
</gene>
<organism evidence="1 2">
    <name type="scientific">Acidihalobacter prosperus</name>
    <dbReference type="NCBI Taxonomy" id="160660"/>
    <lineage>
        <taxon>Bacteria</taxon>
        <taxon>Pseudomonadati</taxon>
        <taxon>Pseudomonadota</taxon>
        <taxon>Gammaproteobacteria</taxon>
        <taxon>Chromatiales</taxon>
        <taxon>Ectothiorhodospiraceae</taxon>
        <taxon>Acidihalobacter</taxon>
    </lineage>
</organism>
<evidence type="ECO:0000313" key="1">
    <source>
        <dbReference type="EMBL" id="OBS08553.1"/>
    </source>
</evidence>
<evidence type="ECO:0000313" key="2">
    <source>
        <dbReference type="Proteomes" id="UP000029273"/>
    </source>
</evidence>
<accession>A0A1A6C1X0</accession>
<protein>
    <recommendedName>
        <fullName evidence="3">Ketopantoate reductase N-terminal domain-containing protein</fullName>
    </recommendedName>
</protein>
<proteinExistence type="predicted"/>
<dbReference type="RefSeq" id="WP_038090811.1">
    <property type="nucleotide sequence ID" value="NZ_JQSG02000006.1"/>
</dbReference>
<name>A0A1A6C1X0_9GAMM</name>